<feature type="repeat" description="RCC1" evidence="2">
    <location>
        <begin position="323"/>
        <end position="382"/>
    </location>
</feature>
<reference evidence="4" key="1">
    <citation type="submission" date="2013-12" db="EMBL/GenBank/DDBJ databases">
        <title>The Genome Sequence of Aphanomyces invadans NJM9701.</title>
        <authorList>
            <consortium name="The Broad Institute Genomics Platform"/>
            <person name="Russ C."/>
            <person name="Tyler B."/>
            <person name="van West P."/>
            <person name="Dieguez-Uribeondo J."/>
            <person name="Young S.K."/>
            <person name="Zeng Q."/>
            <person name="Gargeya S."/>
            <person name="Fitzgerald M."/>
            <person name="Abouelleil A."/>
            <person name="Alvarado L."/>
            <person name="Chapman S.B."/>
            <person name="Gainer-Dewar J."/>
            <person name="Goldberg J."/>
            <person name="Griggs A."/>
            <person name="Gujja S."/>
            <person name="Hansen M."/>
            <person name="Howarth C."/>
            <person name="Imamovic A."/>
            <person name="Ireland A."/>
            <person name="Larimer J."/>
            <person name="McCowan C."/>
            <person name="Murphy C."/>
            <person name="Pearson M."/>
            <person name="Poon T.W."/>
            <person name="Priest M."/>
            <person name="Roberts A."/>
            <person name="Saif S."/>
            <person name="Shea T."/>
            <person name="Sykes S."/>
            <person name="Wortman J."/>
            <person name="Nusbaum C."/>
            <person name="Birren B."/>
        </authorList>
    </citation>
    <scope>NUCLEOTIDE SEQUENCE [LARGE SCALE GENOMIC DNA]</scope>
    <source>
        <strain evidence="4">NJM9701</strain>
    </source>
</reference>
<dbReference type="GeneID" id="20085047"/>
<sequence length="740" mass="80193">MALYVWGKNCALSMAATEREKTVVYPTLMEHFGSEVVTDYAAGDNHALAVTEFGDVYSWGRGKDGELGHGDPRDDQPVPLKIKGLQEHIVNVACGNIHSMATTITGHVYMWGLLHDEGPPTSTPDDNESSSSGMLMGMAEVRASTQNDPILARVVRDAEAAYREGTNEVSDFEQGVDKMTEHRHRQSVPRLATSLIGHFITKVSAGAGHNLALSANGEVFSCGYNEHGQLGLGHANTVSSFQLILSLQGLFVHDIVCGHQHNLAQVQLDGISRCFTWGLGALGQLGHGTRRSFATPRHVQGIAAAIVSVGAGSHHSVAVDEDGIVYTWGHSEYGQHGVAMAGHDLNDAREFFVPRKQQTLATTAPIVSVCCGSHYTLATGRDGRLYSWGWNTYGVLGVGHFLTTTAPQPIDKLNGYTIARVMAGCNQSGAIVDCMGAPHAMRFRRLIVGDHSSKRYDLALTVPTAVKSSLVHWVFLKARCPYLFGYCRAAVAAAPQLCGADHVPVVQVHFPDLPMLDSPVLKAILVYLYTDRLDIAIHKVAAVKEVAKVFALPFLMAQCDMRLGRHCGRAKSSSFAQDMTTVALTPEFADAWFEWPSAAEDGQMIKIPAHRVVLCETSYFATMLSGRFREGSENASLSMAGMAADGMDVEVFRAALMWLYTGCRAQLDAMAFNQVVDLLVMANMLDLEGLVSVCTTILSKIVASSKSLEILTVCHDVAESLNMQRLKTQCEVMLHSVKTA</sequence>
<protein>
    <recommendedName>
        <fullName evidence="3">BTB domain-containing protein</fullName>
    </recommendedName>
</protein>
<dbReference type="eggNOG" id="KOG1426">
    <property type="taxonomic scope" value="Eukaryota"/>
</dbReference>
<dbReference type="InterPro" id="IPR011333">
    <property type="entry name" value="SKP1/BTB/POZ_sf"/>
</dbReference>
<accession>A0A024U0W1</accession>
<dbReference type="InterPro" id="IPR000408">
    <property type="entry name" value="Reg_chr_condens"/>
</dbReference>
<dbReference type="OrthoDB" id="8068875at2759"/>
<dbReference type="InterPro" id="IPR051625">
    <property type="entry name" value="Signaling_Regulatory_Domain"/>
</dbReference>
<dbReference type="PROSITE" id="PS50097">
    <property type="entry name" value="BTB"/>
    <property type="match status" value="2"/>
</dbReference>
<organism evidence="4">
    <name type="scientific">Aphanomyces invadans</name>
    <dbReference type="NCBI Taxonomy" id="157072"/>
    <lineage>
        <taxon>Eukaryota</taxon>
        <taxon>Sar</taxon>
        <taxon>Stramenopiles</taxon>
        <taxon>Oomycota</taxon>
        <taxon>Saprolegniomycetes</taxon>
        <taxon>Saprolegniales</taxon>
        <taxon>Verrucalvaceae</taxon>
        <taxon>Aphanomyces</taxon>
    </lineage>
</organism>
<dbReference type="SUPFAM" id="SSF54695">
    <property type="entry name" value="POZ domain"/>
    <property type="match status" value="2"/>
</dbReference>
<dbReference type="Pfam" id="PF25390">
    <property type="entry name" value="WD40_RLD"/>
    <property type="match status" value="1"/>
</dbReference>
<dbReference type="VEuPathDB" id="FungiDB:H310_07997"/>
<dbReference type="Gene3D" id="3.30.710.10">
    <property type="entry name" value="Potassium Channel Kv1.1, Chain A"/>
    <property type="match status" value="2"/>
</dbReference>
<feature type="domain" description="BTB" evidence="3">
    <location>
        <begin position="456"/>
        <end position="537"/>
    </location>
</feature>
<name>A0A024U0W1_9STRA</name>
<dbReference type="STRING" id="157072.A0A024U0W1"/>
<dbReference type="AlphaFoldDB" id="A0A024U0W1"/>
<dbReference type="Pfam" id="PF00415">
    <property type="entry name" value="RCC1"/>
    <property type="match status" value="1"/>
</dbReference>
<evidence type="ECO:0000256" key="1">
    <source>
        <dbReference type="ARBA" id="ARBA00022737"/>
    </source>
</evidence>
<dbReference type="InterPro" id="IPR058923">
    <property type="entry name" value="RCC1-like_dom"/>
</dbReference>
<feature type="repeat" description="RCC1" evidence="2">
    <location>
        <begin position="217"/>
        <end position="268"/>
    </location>
</feature>
<dbReference type="SUPFAM" id="SSF50985">
    <property type="entry name" value="RCC1/BLIP-II"/>
    <property type="match status" value="2"/>
</dbReference>
<dbReference type="InterPro" id="IPR000210">
    <property type="entry name" value="BTB/POZ_dom"/>
</dbReference>
<dbReference type="InterPro" id="IPR009091">
    <property type="entry name" value="RCC1/BLIP-II"/>
</dbReference>
<dbReference type="RefSeq" id="XP_008871803.1">
    <property type="nucleotide sequence ID" value="XM_008873581.1"/>
</dbReference>
<dbReference type="Pfam" id="PF00651">
    <property type="entry name" value="BTB"/>
    <property type="match status" value="1"/>
</dbReference>
<feature type="domain" description="BTB" evidence="3">
    <location>
        <begin position="607"/>
        <end position="662"/>
    </location>
</feature>
<feature type="repeat" description="RCC1" evidence="2">
    <location>
        <begin position="54"/>
        <end position="105"/>
    </location>
</feature>
<dbReference type="PROSITE" id="PS00626">
    <property type="entry name" value="RCC1_2"/>
    <property type="match status" value="1"/>
</dbReference>
<feature type="repeat" description="RCC1" evidence="2">
    <location>
        <begin position="272"/>
        <end position="322"/>
    </location>
</feature>
<proteinExistence type="predicted"/>
<feature type="repeat" description="RCC1" evidence="2">
    <location>
        <begin position="1"/>
        <end position="53"/>
    </location>
</feature>
<dbReference type="Gene3D" id="2.130.10.30">
    <property type="entry name" value="Regulator of chromosome condensation 1/beta-lactamase-inhibitor protein II"/>
    <property type="match status" value="2"/>
</dbReference>
<evidence type="ECO:0000259" key="3">
    <source>
        <dbReference type="PROSITE" id="PS50097"/>
    </source>
</evidence>
<dbReference type="EMBL" id="KI913967">
    <property type="protein sequence ID" value="ETV99247.1"/>
    <property type="molecule type" value="Genomic_DNA"/>
</dbReference>
<evidence type="ECO:0000313" key="4">
    <source>
        <dbReference type="EMBL" id="ETV99247.1"/>
    </source>
</evidence>
<evidence type="ECO:0000256" key="2">
    <source>
        <dbReference type="PROSITE-ProRule" id="PRU00235"/>
    </source>
</evidence>
<dbReference type="PRINTS" id="PR00633">
    <property type="entry name" value="RCCNDNSATION"/>
</dbReference>
<dbReference type="SMART" id="SM00225">
    <property type="entry name" value="BTB"/>
    <property type="match status" value="2"/>
</dbReference>
<dbReference type="PANTHER" id="PTHR22872">
    <property type="entry name" value="BTK-BINDING PROTEIN-RELATED"/>
    <property type="match status" value="1"/>
</dbReference>
<keyword evidence="1" id="KW-0677">Repeat</keyword>
<gene>
    <name evidence="4" type="ORF">H310_07997</name>
</gene>
<dbReference type="PROSITE" id="PS50012">
    <property type="entry name" value="RCC1_3"/>
    <property type="match status" value="6"/>
</dbReference>
<feature type="repeat" description="RCC1" evidence="2">
    <location>
        <begin position="383"/>
        <end position="434"/>
    </location>
</feature>